<feature type="signal peptide" evidence="2">
    <location>
        <begin position="1"/>
        <end position="19"/>
    </location>
</feature>
<keyword evidence="2" id="KW-0732">Signal</keyword>
<evidence type="ECO:0000256" key="1">
    <source>
        <dbReference type="SAM" id="MobiDB-lite"/>
    </source>
</evidence>
<evidence type="ECO:0000313" key="3">
    <source>
        <dbReference type="EMBL" id="KDN67982.1"/>
    </source>
</evidence>
<dbReference type="OrthoDB" id="3563678at2759"/>
<dbReference type="OMA" id="YKTSRHG"/>
<comment type="caution">
    <text evidence="3">The sequence shown here is derived from an EMBL/GenBank/DDBJ whole genome shotgun (WGS) entry which is preliminary data.</text>
</comment>
<evidence type="ECO:0008006" key="5">
    <source>
        <dbReference type="Google" id="ProtNLM"/>
    </source>
</evidence>
<name>A0A066XGA6_COLSU</name>
<evidence type="ECO:0000256" key="2">
    <source>
        <dbReference type="SAM" id="SignalP"/>
    </source>
</evidence>
<reference evidence="4" key="1">
    <citation type="journal article" date="2014" name="Genome Announc.">
        <title>Draft genome sequence of Colletotrichum sublineola, a destructive pathogen of cultivated sorghum.</title>
        <authorList>
            <person name="Baroncelli R."/>
            <person name="Sanz-Martin J.M."/>
            <person name="Rech G.E."/>
            <person name="Sukno S.A."/>
            <person name="Thon M.R."/>
        </authorList>
    </citation>
    <scope>NUCLEOTIDE SEQUENCE [LARGE SCALE GENOMIC DNA]</scope>
    <source>
        <strain evidence="4">TX430BB</strain>
    </source>
</reference>
<feature type="chain" id="PRO_5001633934" description="PA14 domain-containing protein" evidence="2">
    <location>
        <begin position="20"/>
        <end position="384"/>
    </location>
</feature>
<gene>
    <name evidence="3" type="ORF">CSUB01_08130</name>
</gene>
<accession>A0A066XGA6</accession>
<dbReference type="STRING" id="1173701.A0A066XGA6"/>
<keyword evidence="4" id="KW-1185">Reference proteome</keyword>
<sequence>MKTSSTLAAVLGLPLLASAAICNNNCGRAVAGTARQDPPFAVRQSQCAALVSPTFTVVPGPITTLSPIGVRNVHGPRQAGSPVLTGTVPAYASACADITAYWSACQCFSSTPATNATTATATLTVSGSVSSSLLPSTSASSTGTSSQPSSTEFSTSATTSFTQTSTTETSTTETSTSETSTVSSTCTPTPVLPSPTTIFTTADDDVAAINLPFAIGVFGAFDTTVYVSTNGLLSLFDSAPKQGNNPLPDIGIPATSVLTYFDDLELFPSTNQIVAYQVFGSGPGNRTVTFEWNTARYKFPNQLYHFTATFQEGQPGIVVYRYYSTADQGGSATVGAQHLVSNQTQRFVQYSFNTVGAVQDKTFVRLDTTGNGTYTTGTFSAPGC</sequence>
<protein>
    <recommendedName>
        <fullName evidence="5">PA14 domain-containing protein</fullName>
    </recommendedName>
</protein>
<dbReference type="eggNOG" id="ENOG502RKZI">
    <property type="taxonomic scope" value="Eukaryota"/>
</dbReference>
<dbReference type="EMBL" id="JMSE01000748">
    <property type="protein sequence ID" value="KDN67982.1"/>
    <property type="molecule type" value="Genomic_DNA"/>
</dbReference>
<dbReference type="Proteomes" id="UP000027238">
    <property type="component" value="Unassembled WGS sequence"/>
</dbReference>
<feature type="region of interest" description="Disordered" evidence="1">
    <location>
        <begin position="136"/>
        <end position="189"/>
    </location>
</feature>
<evidence type="ECO:0000313" key="4">
    <source>
        <dbReference type="Proteomes" id="UP000027238"/>
    </source>
</evidence>
<dbReference type="AlphaFoldDB" id="A0A066XGA6"/>
<organism evidence="3 4">
    <name type="scientific">Colletotrichum sublineola</name>
    <name type="common">Sorghum anthracnose fungus</name>
    <dbReference type="NCBI Taxonomy" id="1173701"/>
    <lineage>
        <taxon>Eukaryota</taxon>
        <taxon>Fungi</taxon>
        <taxon>Dikarya</taxon>
        <taxon>Ascomycota</taxon>
        <taxon>Pezizomycotina</taxon>
        <taxon>Sordariomycetes</taxon>
        <taxon>Hypocreomycetidae</taxon>
        <taxon>Glomerellales</taxon>
        <taxon>Glomerellaceae</taxon>
        <taxon>Colletotrichum</taxon>
        <taxon>Colletotrichum graminicola species complex</taxon>
    </lineage>
</organism>
<proteinExistence type="predicted"/>
<dbReference type="HOGENOM" id="CLU_611115_0_0_1"/>